<dbReference type="Proteomes" id="UP000233551">
    <property type="component" value="Unassembled WGS sequence"/>
</dbReference>
<organism evidence="2 4">
    <name type="scientific">Punica granatum</name>
    <name type="common">Pomegranate</name>
    <dbReference type="NCBI Taxonomy" id="22663"/>
    <lineage>
        <taxon>Eukaryota</taxon>
        <taxon>Viridiplantae</taxon>
        <taxon>Streptophyta</taxon>
        <taxon>Embryophyta</taxon>
        <taxon>Tracheophyta</taxon>
        <taxon>Spermatophyta</taxon>
        <taxon>Magnoliopsida</taxon>
        <taxon>eudicotyledons</taxon>
        <taxon>Gunneridae</taxon>
        <taxon>Pentapetalae</taxon>
        <taxon>rosids</taxon>
        <taxon>malvids</taxon>
        <taxon>Myrtales</taxon>
        <taxon>Lythraceae</taxon>
        <taxon>Punica</taxon>
    </lineage>
</organism>
<name>A0A218WUW0_PUNGR</name>
<reference evidence="3 5" key="3">
    <citation type="submission" date="2017-11" db="EMBL/GenBank/DDBJ databases">
        <title>De-novo sequencing of pomegranate (Punica granatum L.) genome.</title>
        <authorList>
            <person name="Akparov Z."/>
            <person name="Amiraslanov A."/>
            <person name="Hajiyeva S."/>
            <person name="Abbasov M."/>
            <person name="Kaur K."/>
            <person name="Hamwieh A."/>
            <person name="Solovyev V."/>
            <person name="Salamov A."/>
            <person name="Braich B."/>
            <person name="Kosarev P."/>
            <person name="Mahmoud A."/>
            <person name="Hajiyev E."/>
            <person name="Babayeva S."/>
            <person name="Izzatullayeva V."/>
            <person name="Mammadov A."/>
            <person name="Mammadov A."/>
            <person name="Sharifova S."/>
            <person name="Ojaghi J."/>
            <person name="Eynullazada K."/>
            <person name="Bayramov B."/>
            <person name="Abdulazimova A."/>
            <person name="Shahmuradov I."/>
        </authorList>
    </citation>
    <scope>NUCLEOTIDE SEQUENCE [LARGE SCALE GENOMIC DNA]</scope>
    <source>
        <strain evidence="3">AG2017</strain>
        <strain evidence="5">cv. AG2017</strain>
        <tissue evidence="3">Leaf</tissue>
    </source>
</reference>
<gene>
    <name evidence="2" type="ORF">CDL15_Pgr009406</name>
    <name evidence="3" type="ORF">CRG98_019096</name>
</gene>
<dbReference type="EMBL" id="PGOL01001148">
    <property type="protein sequence ID" value="PKI60442.1"/>
    <property type="molecule type" value="Genomic_DNA"/>
</dbReference>
<evidence type="ECO:0000313" key="2">
    <source>
        <dbReference type="EMBL" id="OWM75762.1"/>
    </source>
</evidence>
<feature type="compositionally biased region" description="Basic and acidic residues" evidence="1">
    <location>
        <begin position="1"/>
        <end position="15"/>
    </location>
</feature>
<dbReference type="EMBL" id="MTKT01003224">
    <property type="protein sequence ID" value="OWM75762.1"/>
    <property type="molecule type" value="Genomic_DNA"/>
</dbReference>
<sequence>MGSRFGDLKIRDFGNPRRKTRPFPSIPAVSTPAKSKSDTAQSKRCLGPSPEPSRAVVAASRGENRRPQPRRRHSPRSGPLLANRPRPISLSRRSNPEVRPIRPNAPVRPSVYPGRFLLRAGSPTFFVR</sequence>
<reference evidence="2" key="2">
    <citation type="submission" date="2017-06" db="EMBL/GenBank/DDBJ databases">
        <title>The pomegranate genome and the genomics of punicalagin biosynthesis.</title>
        <authorList>
            <person name="Xu C."/>
        </authorList>
    </citation>
    <scope>NUCLEOTIDE SEQUENCE [LARGE SCALE GENOMIC DNA]</scope>
    <source>
        <tissue evidence="2">Fresh leaf</tissue>
    </source>
</reference>
<evidence type="ECO:0000256" key="1">
    <source>
        <dbReference type="SAM" id="MobiDB-lite"/>
    </source>
</evidence>
<comment type="caution">
    <text evidence="2">The sequence shown here is derived from an EMBL/GenBank/DDBJ whole genome shotgun (WGS) entry which is preliminary data.</text>
</comment>
<protein>
    <submittedName>
        <fullName evidence="2">Uncharacterized protein</fullName>
    </submittedName>
</protein>
<dbReference type="Proteomes" id="UP000197138">
    <property type="component" value="Unassembled WGS sequence"/>
</dbReference>
<evidence type="ECO:0000313" key="4">
    <source>
        <dbReference type="Proteomes" id="UP000197138"/>
    </source>
</evidence>
<reference evidence="4" key="1">
    <citation type="journal article" date="2017" name="Plant J.">
        <title>The pomegranate (Punica granatum L.) genome and the genomics of punicalagin biosynthesis.</title>
        <authorList>
            <person name="Qin G."/>
            <person name="Xu C."/>
            <person name="Ming R."/>
            <person name="Tang H."/>
            <person name="Guyot R."/>
            <person name="Kramer E.M."/>
            <person name="Hu Y."/>
            <person name="Yi X."/>
            <person name="Qi Y."/>
            <person name="Xu X."/>
            <person name="Gao Z."/>
            <person name="Pan H."/>
            <person name="Jian J."/>
            <person name="Tian Y."/>
            <person name="Yue Z."/>
            <person name="Xu Y."/>
        </authorList>
    </citation>
    <scope>NUCLEOTIDE SEQUENCE [LARGE SCALE GENOMIC DNA]</scope>
    <source>
        <strain evidence="4">cv. Dabenzi</strain>
    </source>
</reference>
<evidence type="ECO:0000313" key="3">
    <source>
        <dbReference type="EMBL" id="PKI60442.1"/>
    </source>
</evidence>
<accession>A0A218WUW0</accession>
<feature type="region of interest" description="Disordered" evidence="1">
    <location>
        <begin position="1"/>
        <end position="111"/>
    </location>
</feature>
<keyword evidence="5" id="KW-1185">Reference proteome</keyword>
<dbReference type="AlphaFoldDB" id="A0A218WUW0"/>
<evidence type="ECO:0000313" key="5">
    <source>
        <dbReference type="Proteomes" id="UP000233551"/>
    </source>
</evidence>
<proteinExistence type="predicted"/>
<feature type="compositionally biased region" description="Polar residues" evidence="1">
    <location>
        <begin position="32"/>
        <end position="42"/>
    </location>
</feature>